<evidence type="ECO:0000256" key="1">
    <source>
        <dbReference type="SAM" id="MobiDB-lite"/>
    </source>
</evidence>
<feature type="region of interest" description="Disordered" evidence="1">
    <location>
        <begin position="1"/>
        <end position="22"/>
    </location>
</feature>
<dbReference type="EMBL" id="OZ034824">
    <property type="protein sequence ID" value="CAL1673346.1"/>
    <property type="molecule type" value="Genomic_DNA"/>
</dbReference>
<accession>A0AAV2N2K1</accession>
<sequence length="82" mass="9668">MTRHEPHGLPEKRRSARHRNVKQAPKLVWQEAPLRKPLCEDMRVQLGRASRERFRRSTIAFSRGDDCIITEWQSVTFNIGDI</sequence>
<reference evidence="2 3" key="1">
    <citation type="submission" date="2024-04" db="EMBL/GenBank/DDBJ databases">
        <authorList>
            <consortium name="Molecular Ecology Group"/>
        </authorList>
    </citation>
    <scope>NUCLEOTIDE SEQUENCE [LARGE SCALE GENOMIC DNA]</scope>
</reference>
<dbReference type="AlphaFoldDB" id="A0AAV2N2K1"/>
<evidence type="ECO:0000313" key="2">
    <source>
        <dbReference type="EMBL" id="CAL1673346.1"/>
    </source>
</evidence>
<name>A0AAV2N2K1_9HYME</name>
<dbReference type="Proteomes" id="UP001497644">
    <property type="component" value="Chromosome 1"/>
</dbReference>
<keyword evidence="3" id="KW-1185">Reference proteome</keyword>
<gene>
    <name evidence="2" type="ORF">LPLAT_LOCUS254</name>
</gene>
<protein>
    <submittedName>
        <fullName evidence="2">Uncharacterized protein</fullName>
    </submittedName>
</protein>
<organism evidence="2 3">
    <name type="scientific">Lasius platythorax</name>
    <dbReference type="NCBI Taxonomy" id="488582"/>
    <lineage>
        <taxon>Eukaryota</taxon>
        <taxon>Metazoa</taxon>
        <taxon>Ecdysozoa</taxon>
        <taxon>Arthropoda</taxon>
        <taxon>Hexapoda</taxon>
        <taxon>Insecta</taxon>
        <taxon>Pterygota</taxon>
        <taxon>Neoptera</taxon>
        <taxon>Endopterygota</taxon>
        <taxon>Hymenoptera</taxon>
        <taxon>Apocrita</taxon>
        <taxon>Aculeata</taxon>
        <taxon>Formicoidea</taxon>
        <taxon>Formicidae</taxon>
        <taxon>Formicinae</taxon>
        <taxon>Lasius</taxon>
        <taxon>Lasius</taxon>
    </lineage>
</organism>
<feature type="compositionally biased region" description="Basic and acidic residues" evidence="1">
    <location>
        <begin position="1"/>
        <end position="13"/>
    </location>
</feature>
<evidence type="ECO:0000313" key="3">
    <source>
        <dbReference type="Proteomes" id="UP001497644"/>
    </source>
</evidence>
<proteinExistence type="predicted"/>